<comment type="similarity">
    <text evidence="7">Belongs to the binding-protein-dependent transport system permease family.</text>
</comment>
<dbReference type="InterPro" id="IPR045621">
    <property type="entry name" value="BPD_transp_1_N"/>
</dbReference>
<evidence type="ECO:0000313" key="11">
    <source>
        <dbReference type="Proteomes" id="UP000030300"/>
    </source>
</evidence>
<keyword evidence="2 7" id="KW-0813">Transport</keyword>
<dbReference type="eggNOG" id="COG0601">
    <property type="taxonomic scope" value="Bacteria"/>
</dbReference>
<keyword evidence="6 7" id="KW-0472">Membrane</keyword>
<evidence type="ECO:0000256" key="6">
    <source>
        <dbReference type="ARBA" id="ARBA00023136"/>
    </source>
</evidence>
<comment type="subcellular location">
    <subcellularLocation>
        <location evidence="1 7">Cell membrane</location>
        <topology evidence="1 7">Multi-pass membrane protein</topology>
    </subcellularLocation>
</comment>
<evidence type="ECO:0000256" key="1">
    <source>
        <dbReference type="ARBA" id="ARBA00004651"/>
    </source>
</evidence>
<reference evidence="10 12" key="2">
    <citation type="submission" date="2019-09" db="EMBL/GenBank/DDBJ databases">
        <title>Pimelobacter sp. isolated from Paulinella.</title>
        <authorList>
            <person name="Jeong S.E."/>
        </authorList>
    </citation>
    <scope>NUCLEOTIDE SEQUENCE [LARGE SCALE GENOMIC DNA]</scope>
    <source>
        <strain evidence="10 12">Pch-N</strain>
    </source>
</reference>
<dbReference type="EMBL" id="WBVM01000001">
    <property type="protein sequence ID" value="KAB2812868.1"/>
    <property type="molecule type" value="Genomic_DNA"/>
</dbReference>
<dbReference type="GO" id="GO:0071916">
    <property type="term" value="F:dipeptide transmembrane transporter activity"/>
    <property type="evidence" value="ECO:0007669"/>
    <property type="project" value="TreeGrafter"/>
</dbReference>
<name>A0A0A1DS59_NOCSI</name>
<dbReference type="InterPro" id="IPR035906">
    <property type="entry name" value="MetI-like_sf"/>
</dbReference>
<dbReference type="EMBL" id="CP009896">
    <property type="protein sequence ID" value="AIY19437.1"/>
    <property type="molecule type" value="Genomic_DNA"/>
</dbReference>
<dbReference type="PANTHER" id="PTHR43163">
    <property type="entry name" value="DIPEPTIDE TRANSPORT SYSTEM PERMEASE PROTEIN DPPB-RELATED"/>
    <property type="match status" value="1"/>
</dbReference>
<feature type="domain" description="ABC transmembrane type-1" evidence="8">
    <location>
        <begin position="95"/>
        <end position="302"/>
    </location>
</feature>
<dbReference type="Gene3D" id="1.10.3720.10">
    <property type="entry name" value="MetI-like"/>
    <property type="match status" value="1"/>
</dbReference>
<dbReference type="Pfam" id="PF00528">
    <property type="entry name" value="BPD_transp_1"/>
    <property type="match status" value="1"/>
</dbReference>
<keyword evidence="5 7" id="KW-1133">Transmembrane helix</keyword>
<protein>
    <submittedName>
        <fullName evidence="10">ABC transporter permease</fullName>
    </submittedName>
    <submittedName>
        <fullName evidence="9">Dipeptide transport system permease protein DppB</fullName>
    </submittedName>
</protein>
<feature type="transmembrane region" description="Helical" evidence="7">
    <location>
        <begin position="179"/>
        <end position="202"/>
    </location>
</feature>
<evidence type="ECO:0000313" key="12">
    <source>
        <dbReference type="Proteomes" id="UP000449906"/>
    </source>
</evidence>
<dbReference type="Proteomes" id="UP000030300">
    <property type="component" value="Chromosome"/>
</dbReference>
<dbReference type="GO" id="GO:0005886">
    <property type="term" value="C:plasma membrane"/>
    <property type="evidence" value="ECO:0007669"/>
    <property type="project" value="UniProtKB-SubCell"/>
</dbReference>
<evidence type="ECO:0000256" key="4">
    <source>
        <dbReference type="ARBA" id="ARBA00022692"/>
    </source>
</evidence>
<evidence type="ECO:0000256" key="7">
    <source>
        <dbReference type="RuleBase" id="RU363032"/>
    </source>
</evidence>
<dbReference type="GeneID" id="96612295"/>
<accession>A0A0A1DS59</accession>
<evidence type="ECO:0000256" key="5">
    <source>
        <dbReference type="ARBA" id="ARBA00022989"/>
    </source>
</evidence>
<dbReference type="STRING" id="2045.KR76_26515"/>
<sequence>MTRYLLSRLGSALLVTALASIGIFALIRLVPGDPVTVLAGPDATPAARDAIRAQLGLDQPFWSQYVHWLGDLARFDLGPSYKLGGDVGSLIADGALNTVVLTLFALVLAAVGAIVTSTAAVVGDRRWLNSLLSGLNTAAVAVPTFATALVLVLVFAVRFPVLPAGGTPPAGFFAQPDIALQYLLLPGIALALPAWAALTRFLTEALRTQMRQPYVTTARALGIPRRRIVLTQALRNALPSTVTVLGLQLGTLLGGAILVEAVFAWPGLGRLVEQGISARDYPVVQVLLLLSVVVFVVTQLATDVIHAWLDPRVRLNGVS</sequence>
<keyword evidence="3" id="KW-1003">Cell membrane</keyword>
<feature type="transmembrane region" description="Helical" evidence="7">
    <location>
        <begin position="12"/>
        <end position="30"/>
    </location>
</feature>
<proteinExistence type="inferred from homology"/>
<feature type="transmembrane region" description="Helical" evidence="7">
    <location>
        <begin position="244"/>
        <end position="266"/>
    </location>
</feature>
<feature type="transmembrane region" description="Helical" evidence="7">
    <location>
        <begin position="286"/>
        <end position="309"/>
    </location>
</feature>
<dbReference type="OrthoDB" id="147688at2"/>
<dbReference type="PANTHER" id="PTHR43163:SF6">
    <property type="entry name" value="DIPEPTIDE TRANSPORT SYSTEM PERMEASE PROTEIN DPPB-RELATED"/>
    <property type="match status" value="1"/>
</dbReference>
<dbReference type="CDD" id="cd06261">
    <property type="entry name" value="TM_PBP2"/>
    <property type="match status" value="1"/>
</dbReference>
<keyword evidence="11" id="KW-1185">Reference proteome</keyword>
<evidence type="ECO:0000313" key="9">
    <source>
        <dbReference type="EMBL" id="AIY19437.1"/>
    </source>
</evidence>
<evidence type="ECO:0000313" key="10">
    <source>
        <dbReference type="EMBL" id="KAB2812868.1"/>
    </source>
</evidence>
<feature type="transmembrane region" description="Helical" evidence="7">
    <location>
        <begin position="135"/>
        <end position="159"/>
    </location>
</feature>
<organism evidence="9 11">
    <name type="scientific">Nocardioides simplex</name>
    <name type="common">Arthrobacter simplex</name>
    <dbReference type="NCBI Taxonomy" id="2045"/>
    <lineage>
        <taxon>Bacteria</taxon>
        <taxon>Bacillati</taxon>
        <taxon>Actinomycetota</taxon>
        <taxon>Actinomycetes</taxon>
        <taxon>Propionibacteriales</taxon>
        <taxon>Nocardioidaceae</taxon>
        <taxon>Pimelobacter</taxon>
    </lineage>
</organism>
<dbReference type="KEGG" id="psim:KR76_26515"/>
<dbReference type="AlphaFoldDB" id="A0A0A1DS59"/>
<evidence type="ECO:0000256" key="3">
    <source>
        <dbReference type="ARBA" id="ARBA00022475"/>
    </source>
</evidence>
<dbReference type="RefSeq" id="WP_038682636.1">
    <property type="nucleotide sequence ID" value="NZ_BJMC01000020.1"/>
</dbReference>
<dbReference type="Proteomes" id="UP000449906">
    <property type="component" value="Unassembled WGS sequence"/>
</dbReference>
<dbReference type="SUPFAM" id="SSF161098">
    <property type="entry name" value="MetI-like"/>
    <property type="match status" value="1"/>
</dbReference>
<dbReference type="PROSITE" id="PS50928">
    <property type="entry name" value="ABC_TM1"/>
    <property type="match status" value="1"/>
</dbReference>
<keyword evidence="4 7" id="KW-0812">Transmembrane</keyword>
<dbReference type="Pfam" id="PF19300">
    <property type="entry name" value="BPD_transp_1_N"/>
    <property type="match status" value="1"/>
</dbReference>
<gene>
    <name evidence="10" type="ORF">F9L07_14240</name>
    <name evidence="9" type="ORF">KR76_26515</name>
</gene>
<dbReference type="InterPro" id="IPR000515">
    <property type="entry name" value="MetI-like"/>
</dbReference>
<evidence type="ECO:0000256" key="2">
    <source>
        <dbReference type="ARBA" id="ARBA00022448"/>
    </source>
</evidence>
<dbReference type="HOGENOM" id="CLU_036879_0_1_11"/>
<evidence type="ECO:0000259" key="8">
    <source>
        <dbReference type="PROSITE" id="PS50928"/>
    </source>
</evidence>
<feature type="transmembrane region" description="Helical" evidence="7">
    <location>
        <begin position="99"/>
        <end position="123"/>
    </location>
</feature>
<reference evidence="9 11" key="1">
    <citation type="journal article" date="2015" name="Genome Announc.">
        <title>Complete Genome Sequence of Steroid-Transforming Nocardioides simplex VKM Ac-2033D.</title>
        <authorList>
            <person name="Shtratnikova V.Y."/>
            <person name="Schelkunov M.I."/>
            <person name="Pekov Y.A."/>
            <person name="Fokina V.V."/>
            <person name="Logacheva M.D."/>
            <person name="Sokolov S.L."/>
            <person name="Bragin E.Y."/>
            <person name="Ashapkin V.V."/>
            <person name="Donova M.V."/>
        </authorList>
    </citation>
    <scope>NUCLEOTIDE SEQUENCE [LARGE SCALE GENOMIC DNA]</scope>
    <source>
        <strain evidence="9 11">VKM Ac-2033D</strain>
    </source>
</reference>